<keyword evidence="3 7" id="KW-0378">Hydrolase</keyword>
<feature type="active site" description="Proton donor" evidence="5">
    <location>
        <position position="124"/>
    </location>
</feature>
<dbReference type="InterPro" id="IPR017867">
    <property type="entry name" value="Tyr_phospatase_low_mol_wt"/>
</dbReference>
<organism evidence="7 8">
    <name type="scientific">Variovorax boronicumulans</name>
    <dbReference type="NCBI Taxonomy" id="436515"/>
    <lineage>
        <taxon>Bacteria</taxon>
        <taxon>Pseudomonadati</taxon>
        <taxon>Pseudomonadota</taxon>
        <taxon>Betaproteobacteria</taxon>
        <taxon>Burkholderiales</taxon>
        <taxon>Comamonadaceae</taxon>
        <taxon>Variovorax</taxon>
    </lineage>
</organism>
<protein>
    <recommendedName>
        <fullName evidence="2">protein-tyrosine-phosphatase</fullName>
        <ecNumber evidence="2">3.1.3.48</ecNumber>
    </recommendedName>
</protein>
<dbReference type="PRINTS" id="PR00719">
    <property type="entry name" value="LMWPTPASE"/>
</dbReference>
<comment type="similarity">
    <text evidence="1">Belongs to the low molecular weight phosphotyrosine protein phosphatase family.</text>
</comment>
<dbReference type="CDD" id="cd16343">
    <property type="entry name" value="LMWPTP"/>
    <property type="match status" value="1"/>
</dbReference>
<dbReference type="Gene3D" id="3.40.50.2300">
    <property type="match status" value="1"/>
</dbReference>
<dbReference type="SMART" id="SM00226">
    <property type="entry name" value="LMWPc"/>
    <property type="match status" value="1"/>
</dbReference>
<comment type="caution">
    <text evidence="7">The sequence shown here is derived from an EMBL/GenBank/DDBJ whole genome shotgun (WGS) entry which is preliminary data.</text>
</comment>
<dbReference type="InterPro" id="IPR023485">
    <property type="entry name" value="Ptyr_pPase"/>
</dbReference>
<proteinExistence type="inferred from homology"/>
<dbReference type="EMBL" id="JAUSRD010000015">
    <property type="protein sequence ID" value="MDP9896097.1"/>
    <property type="molecule type" value="Genomic_DNA"/>
</dbReference>
<feature type="active site" description="Nucleophile" evidence="5">
    <location>
        <position position="10"/>
    </location>
</feature>
<evidence type="ECO:0000313" key="8">
    <source>
        <dbReference type="Proteomes" id="UP001242045"/>
    </source>
</evidence>
<dbReference type="Proteomes" id="UP001242045">
    <property type="component" value="Unassembled WGS sequence"/>
</dbReference>
<dbReference type="GO" id="GO:0004725">
    <property type="term" value="F:protein tyrosine phosphatase activity"/>
    <property type="evidence" value="ECO:0007669"/>
    <property type="project" value="UniProtKB-EC"/>
</dbReference>
<evidence type="ECO:0000313" key="7">
    <source>
        <dbReference type="EMBL" id="MDP9896097.1"/>
    </source>
</evidence>
<evidence type="ECO:0000256" key="4">
    <source>
        <dbReference type="ARBA" id="ARBA00022912"/>
    </source>
</evidence>
<feature type="active site" evidence="5">
    <location>
        <position position="16"/>
    </location>
</feature>
<dbReference type="PANTHER" id="PTHR11717:SF7">
    <property type="entry name" value="LOW MOLECULAR WEIGHT PHOSPHOTYROSINE PROTEIN PHOSPHATASE"/>
    <property type="match status" value="1"/>
</dbReference>
<evidence type="ECO:0000256" key="1">
    <source>
        <dbReference type="ARBA" id="ARBA00011063"/>
    </source>
</evidence>
<evidence type="ECO:0000256" key="3">
    <source>
        <dbReference type="ARBA" id="ARBA00022801"/>
    </source>
</evidence>
<gene>
    <name evidence="7" type="ORF">J2W31_005224</name>
</gene>
<dbReference type="InterPro" id="IPR050438">
    <property type="entry name" value="LMW_PTPase"/>
</dbReference>
<dbReference type="PANTHER" id="PTHR11717">
    <property type="entry name" value="LOW MOLECULAR WEIGHT PROTEIN TYROSINE PHOSPHATASE"/>
    <property type="match status" value="1"/>
</dbReference>
<feature type="domain" description="Phosphotyrosine protein phosphatase I" evidence="6">
    <location>
        <begin position="4"/>
        <end position="150"/>
    </location>
</feature>
<accession>A0AAW8D7V9</accession>
<dbReference type="InterPro" id="IPR036196">
    <property type="entry name" value="Ptyr_pPase_sf"/>
</dbReference>
<evidence type="ECO:0000256" key="5">
    <source>
        <dbReference type="PIRSR" id="PIRSR617867-1"/>
    </source>
</evidence>
<evidence type="ECO:0000259" key="6">
    <source>
        <dbReference type="SMART" id="SM00226"/>
    </source>
</evidence>
<name>A0AAW8D7V9_9BURK</name>
<evidence type="ECO:0000256" key="2">
    <source>
        <dbReference type="ARBA" id="ARBA00013064"/>
    </source>
</evidence>
<dbReference type="EC" id="3.1.3.48" evidence="2"/>
<dbReference type="SUPFAM" id="SSF52788">
    <property type="entry name" value="Phosphotyrosine protein phosphatases I"/>
    <property type="match status" value="1"/>
</dbReference>
<reference evidence="7" key="1">
    <citation type="submission" date="2023-07" db="EMBL/GenBank/DDBJ databases">
        <title>Sorghum-associated microbial communities from plants grown in Nebraska, USA.</title>
        <authorList>
            <person name="Schachtman D."/>
        </authorList>
    </citation>
    <scope>NUCLEOTIDE SEQUENCE</scope>
    <source>
        <strain evidence="7">DS3754</strain>
    </source>
</reference>
<sequence>MIQPAVLFICTGNICRSPTAHALLLHKARRAGVLVDVDSAAISDEERGNPPDPRSVAEARRRGIEMHAHCARQVRSSDFERFDWIVGMTAQHCAALRRLAPAGTAHKVHLLTEFSEDDEGDVPDPWYGGRQAFVEAFDLIDRGVDGLLSKLQAKTR</sequence>
<dbReference type="RefSeq" id="WP_307686540.1">
    <property type="nucleotide sequence ID" value="NZ_JAUSRD010000015.1"/>
</dbReference>
<dbReference type="AlphaFoldDB" id="A0AAW8D7V9"/>
<dbReference type="Pfam" id="PF01451">
    <property type="entry name" value="LMWPc"/>
    <property type="match status" value="1"/>
</dbReference>
<keyword evidence="4" id="KW-0904">Protein phosphatase</keyword>